<organism evidence="6 7">
    <name type="scientific">Henosepilachna vigintioctopunctata</name>
    <dbReference type="NCBI Taxonomy" id="420089"/>
    <lineage>
        <taxon>Eukaryota</taxon>
        <taxon>Metazoa</taxon>
        <taxon>Ecdysozoa</taxon>
        <taxon>Arthropoda</taxon>
        <taxon>Hexapoda</taxon>
        <taxon>Insecta</taxon>
        <taxon>Pterygota</taxon>
        <taxon>Neoptera</taxon>
        <taxon>Endopterygota</taxon>
        <taxon>Coleoptera</taxon>
        <taxon>Polyphaga</taxon>
        <taxon>Cucujiformia</taxon>
        <taxon>Coccinelloidea</taxon>
        <taxon>Coccinellidae</taxon>
        <taxon>Epilachninae</taxon>
        <taxon>Epilachnini</taxon>
        <taxon>Henosepilachna</taxon>
    </lineage>
</organism>
<reference evidence="6 7" key="1">
    <citation type="submission" date="2023-03" db="EMBL/GenBank/DDBJ databases">
        <title>Genome insight into feeding habits of ladybird beetles.</title>
        <authorList>
            <person name="Li H.-S."/>
            <person name="Huang Y.-H."/>
            <person name="Pang H."/>
        </authorList>
    </citation>
    <scope>NUCLEOTIDE SEQUENCE [LARGE SCALE GENOMIC DNA]</scope>
    <source>
        <strain evidence="6">SYSU_2023b</strain>
        <tissue evidence="6">Whole body</tissue>
    </source>
</reference>
<keyword evidence="7" id="KW-1185">Reference proteome</keyword>
<dbReference type="EMBL" id="JARQZJ010000061">
    <property type="protein sequence ID" value="KAK9879220.1"/>
    <property type="molecule type" value="Genomic_DNA"/>
</dbReference>
<dbReference type="InterPro" id="IPR002777">
    <property type="entry name" value="PFD_beta-like"/>
</dbReference>
<dbReference type="AlphaFoldDB" id="A0AAW1U9I8"/>
<protein>
    <recommendedName>
        <fullName evidence="8">Prefoldin subunit 2</fullName>
    </recommendedName>
</protein>
<proteinExistence type="inferred from homology"/>
<feature type="compositionally biased region" description="Basic and acidic residues" evidence="5">
    <location>
        <begin position="1"/>
        <end position="12"/>
    </location>
</feature>
<evidence type="ECO:0000256" key="2">
    <source>
        <dbReference type="ARBA" id="ARBA00011695"/>
    </source>
</evidence>
<dbReference type="InterPro" id="IPR027235">
    <property type="entry name" value="PFD2"/>
</dbReference>
<dbReference type="FunFam" id="1.10.287.370:FF:000002">
    <property type="entry name" value="Prefoldin subunit 2"/>
    <property type="match status" value="1"/>
</dbReference>
<comment type="function">
    <text evidence="4">Binds specifically to cytosolic chaperonin (c-CPN) and transfers target proteins to it. Binds to nascent polypeptide chain and promotes folding in an environment in which there are many competing pathways for nonnative proteins.</text>
</comment>
<feature type="compositionally biased region" description="Polar residues" evidence="5">
    <location>
        <begin position="135"/>
        <end position="148"/>
    </location>
</feature>
<evidence type="ECO:0000256" key="1">
    <source>
        <dbReference type="ARBA" id="ARBA00008045"/>
    </source>
</evidence>
<comment type="subunit">
    <text evidence="2">Heterohexamer of two PFD-alpha type and four PFD-beta type subunits.</text>
</comment>
<dbReference type="Proteomes" id="UP001431783">
    <property type="component" value="Unassembled WGS sequence"/>
</dbReference>
<evidence type="ECO:0000313" key="6">
    <source>
        <dbReference type="EMBL" id="KAK9879220.1"/>
    </source>
</evidence>
<dbReference type="GO" id="GO:0016272">
    <property type="term" value="C:prefoldin complex"/>
    <property type="evidence" value="ECO:0007669"/>
    <property type="project" value="InterPro"/>
</dbReference>
<keyword evidence="3" id="KW-0143">Chaperone</keyword>
<accession>A0AAW1U9I8</accession>
<dbReference type="PANTHER" id="PTHR13303">
    <property type="entry name" value="PREFOLDIN SUBUNIT 2"/>
    <property type="match status" value="1"/>
</dbReference>
<evidence type="ECO:0008006" key="8">
    <source>
        <dbReference type="Google" id="ProtNLM"/>
    </source>
</evidence>
<gene>
    <name evidence="6" type="ORF">WA026_004065</name>
</gene>
<evidence type="ECO:0000313" key="7">
    <source>
        <dbReference type="Proteomes" id="UP001431783"/>
    </source>
</evidence>
<dbReference type="Pfam" id="PF01920">
    <property type="entry name" value="Prefoldin_2"/>
    <property type="match status" value="1"/>
</dbReference>
<dbReference type="GO" id="GO:0051082">
    <property type="term" value="F:unfolded protein binding"/>
    <property type="evidence" value="ECO:0007669"/>
    <property type="project" value="InterPro"/>
</dbReference>
<feature type="region of interest" description="Disordered" evidence="5">
    <location>
        <begin position="122"/>
        <end position="148"/>
    </location>
</feature>
<dbReference type="InterPro" id="IPR009053">
    <property type="entry name" value="Prefoldin"/>
</dbReference>
<comment type="caution">
    <text evidence="6">The sequence shown here is derived from an EMBL/GenBank/DDBJ whole genome shotgun (WGS) entry which is preliminary data.</text>
</comment>
<evidence type="ECO:0000256" key="5">
    <source>
        <dbReference type="SAM" id="MobiDB-lite"/>
    </source>
</evidence>
<evidence type="ECO:0000256" key="3">
    <source>
        <dbReference type="ARBA" id="ARBA00023186"/>
    </source>
</evidence>
<name>A0AAW1U9I8_9CUCU</name>
<dbReference type="Gene3D" id="1.10.287.370">
    <property type="match status" value="1"/>
</dbReference>
<evidence type="ECO:0000256" key="4">
    <source>
        <dbReference type="ARBA" id="ARBA00024667"/>
    </source>
</evidence>
<feature type="region of interest" description="Disordered" evidence="5">
    <location>
        <begin position="1"/>
        <end position="23"/>
    </location>
</feature>
<comment type="similarity">
    <text evidence="1">Belongs to the prefoldin subunit beta family.</text>
</comment>
<dbReference type="SUPFAM" id="SSF46579">
    <property type="entry name" value="Prefoldin"/>
    <property type="match status" value="1"/>
</dbReference>
<dbReference type="GO" id="GO:0006457">
    <property type="term" value="P:protein folding"/>
    <property type="evidence" value="ECO:0007669"/>
    <property type="project" value="InterPro"/>
</dbReference>
<sequence>MSGDLKKVEKKSPKGPTPEEIVNGFQSLRAEQRQLTSKLGEFELELNEHKIVIETLKNVNEDRKCYRLIGGVLTERKVKDVLPVLITNTEKLKELIEKLNETITKKGVEINEYREKYNIRFQGLDGPKQDDNKDQVASTESRGNVLVS</sequence>
<dbReference type="CDD" id="cd23163">
    <property type="entry name" value="Prefoldin_2"/>
    <property type="match status" value="1"/>
</dbReference>